<accession>A0A975SXC3</accession>
<dbReference type="Proteomes" id="UP000683575">
    <property type="component" value="Chromosome"/>
</dbReference>
<evidence type="ECO:0000313" key="3">
    <source>
        <dbReference type="Proteomes" id="UP000683575"/>
    </source>
</evidence>
<dbReference type="RefSeq" id="WP_216939163.1">
    <property type="nucleotide sequence ID" value="NZ_CP077062.1"/>
</dbReference>
<feature type="transmembrane region" description="Helical" evidence="1">
    <location>
        <begin position="255"/>
        <end position="277"/>
    </location>
</feature>
<organism evidence="2 3">
    <name type="scientific">Nocardioides panacis</name>
    <dbReference type="NCBI Taxonomy" id="2849501"/>
    <lineage>
        <taxon>Bacteria</taxon>
        <taxon>Bacillati</taxon>
        <taxon>Actinomycetota</taxon>
        <taxon>Actinomycetes</taxon>
        <taxon>Propionibacteriales</taxon>
        <taxon>Nocardioidaceae</taxon>
        <taxon>Nocardioides</taxon>
    </lineage>
</organism>
<feature type="transmembrane region" description="Helical" evidence="1">
    <location>
        <begin position="162"/>
        <end position="181"/>
    </location>
</feature>
<keyword evidence="3" id="KW-1185">Reference proteome</keyword>
<feature type="transmembrane region" description="Helical" evidence="1">
    <location>
        <begin position="208"/>
        <end position="228"/>
    </location>
</feature>
<dbReference type="PANTHER" id="PTHR23530">
    <property type="entry name" value="TRANSPORT PROTEIN-RELATED"/>
    <property type="match status" value="1"/>
</dbReference>
<feature type="transmembrane region" description="Helical" evidence="1">
    <location>
        <begin position="77"/>
        <end position="104"/>
    </location>
</feature>
<feature type="transmembrane region" description="Helical" evidence="1">
    <location>
        <begin position="289"/>
        <end position="313"/>
    </location>
</feature>
<protein>
    <submittedName>
        <fullName evidence="2">MFS transporter</fullName>
    </submittedName>
</protein>
<keyword evidence="1" id="KW-0472">Membrane</keyword>
<dbReference type="AlphaFoldDB" id="A0A975SXC3"/>
<name>A0A975SXC3_9ACTN</name>
<feature type="transmembrane region" description="Helical" evidence="1">
    <location>
        <begin position="376"/>
        <end position="397"/>
    </location>
</feature>
<dbReference type="InterPro" id="IPR011701">
    <property type="entry name" value="MFS"/>
</dbReference>
<sequence>MTRLAAYPMWLTYSGLWGFVAALSWVTTPVYLIRDVGMSPLELVLAGTALEVAYSVFEVPTGIVADLYSRRLSLVVAGVVMGGGMLVVGLVPAAWTVLLGMAVWGAGWTFRSGAEDAWLADETDRDTMNRAYNRGAQVGRVGRLLGLVAAIPLALVDLRLPLLVAGAVSVGIAVLVAVAMAEHGFTRPERTGSHVAQGLRTARDGVRVVRGTPVLVLVLGIFLVLGAWQEGFDRLWEAHLLLDVGVPDLFGLDGVTWFSVLAIAVTLLSLGVAAPLVTRWERLSPARLARLLLVMHLLLMLCALAFALTGTWWPAAAAYLATAVVRDLAGPPFHAWLNGSITDSPLRATVLSVTSIAGSAGEWGGGPVLGLVGNRYGVRAALTLGAVLLLPTLGLFARAVRHHGVEPELAEPHVV</sequence>
<dbReference type="GO" id="GO:0022857">
    <property type="term" value="F:transmembrane transporter activity"/>
    <property type="evidence" value="ECO:0007669"/>
    <property type="project" value="InterPro"/>
</dbReference>
<dbReference type="EMBL" id="CP077062">
    <property type="protein sequence ID" value="QWZ07652.1"/>
    <property type="molecule type" value="Genomic_DNA"/>
</dbReference>
<feature type="transmembrane region" description="Helical" evidence="1">
    <location>
        <begin position="12"/>
        <end position="33"/>
    </location>
</feature>
<dbReference type="KEGG" id="nps:KRR39_19910"/>
<reference evidence="2" key="1">
    <citation type="submission" date="2021-06" db="EMBL/GenBank/DDBJ databases">
        <title>Complete genome sequence of Nocardioides sp. G188.</title>
        <authorList>
            <person name="Im W.-T."/>
        </authorList>
    </citation>
    <scope>NUCLEOTIDE SEQUENCE</scope>
    <source>
        <strain evidence="2">G188</strain>
    </source>
</reference>
<dbReference type="PANTHER" id="PTHR23530:SF1">
    <property type="entry name" value="PERMEASE, MAJOR FACILITATOR SUPERFAMILY-RELATED"/>
    <property type="match status" value="1"/>
</dbReference>
<proteinExistence type="predicted"/>
<keyword evidence="1" id="KW-0812">Transmembrane</keyword>
<evidence type="ECO:0000256" key="1">
    <source>
        <dbReference type="SAM" id="Phobius"/>
    </source>
</evidence>
<dbReference type="InterPro" id="IPR053160">
    <property type="entry name" value="MFS_DHA3_Transporter"/>
</dbReference>
<keyword evidence="1" id="KW-1133">Transmembrane helix</keyword>
<dbReference type="Pfam" id="PF07690">
    <property type="entry name" value="MFS_1"/>
    <property type="match status" value="1"/>
</dbReference>
<feature type="transmembrane region" description="Helical" evidence="1">
    <location>
        <begin position="40"/>
        <end position="57"/>
    </location>
</feature>
<gene>
    <name evidence="2" type="ORF">KRR39_19910</name>
</gene>
<evidence type="ECO:0000313" key="2">
    <source>
        <dbReference type="EMBL" id="QWZ07652.1"/>
    </source>
</evidence>